<feature type="region of interest" description="Disordered" evidence="1">
    <location>
        <begin position="94"/>
        <end position="115"/>
    </location>
</feature>
<comment type="caution">
    <text evidence="2">The sequence shown here is derived from an EMBL/GenBank/DDBJ whole genome shotgun (WGS) entry which is preliminary data.</text>
</comment>
<dbReference type="EMBL" id="CAAALY010061702">
    <property type="protein sequence ID" value="VEL23404.1"/>
    <property type="molecule type" value="Genomic_DNA"/>
</dbReference>
<proteinExistence type="predicted"/>
<keyword evidence="3" id="KW-1185">Reference proteome</keyword>
<reference evidence="2" key="1">
    <citation type="submission" date="2018-11" db="EMBL/GenBank/DDBJ databases">
        <authorList>
            <consortium name="Pathogen Informatics"/>
        </authorList>
    </citation>
    <scope>NUCLEOTIDE SEQUENCE</scope>
</reference>
<protein>
    <submittedName>
        <fullName evidence="2">Uncharacterized protein</fullName>
    </submittedName>
</protein>
<feature type="region of interest" description="Disordered" evidence="1">
    <location>
        <begin position="235"/>
        <end position="254"/>
    </location>
</feature>
<feature type="compositionally biased region" description="Polar residues" evidence="1">
    <location>
        <begin position="241"/>
        <end position="254"/>
    </location>
</feature>
<evidence type="ECO:0000313" key="2">
    <source>
        <dbReference type="EMBL" id="VEL23404.1"/>
    </source>
</evidence>
<evidence type="ECO:0000256" key="1">
    <source>
        <dbReference type="SAM" id="MobiDB-lite"/>
    </source>
</evidence>
<dbReference type="AlphaFoldDB" id="A0A448WYH3"/>
<dbReference type="Proteomes" id="UP000784294">
    <property type="component" value="Unassembled WGS sequence"/>
</dbReference>
<name>A0A448WYH3_9PLAT</name>
<accession>A0A448WYH3</accession>
<evidence type="ECO:0000313" key="3">
    <source>
        <dbReference type="Proteomes" id="UP000784294"/>
    </source>
</evidence>
<gene>
    <name evidence="2" type="ORF">PXEA_LOCUS16844</name>
</gene>
<sequence>MASTLQSLNSHYPASSGIFEQMTVDLPSTFSRSLFPFSTAGPNVSNATTGSLVSAGLVNPATGQASKKHLISGVLQHTLPSRLLVRSPQILPQTFADTSGRPRGTSINASSDRQPVGRTAELGSASCAANRLAGEPRLLLSLDGETAALACSETGLVDTWSDTCPMEGTIAVSTGEFHSQFITGLGGNAAPIYALPKLPTITMVTELCSQTPGCLFRAETKNDVRQSKEEAFGLSQAGLDSGSTTEGSSCTHAGTPSSAPRYAGLLEQQCGSETDTTALLLDVDTAAAIDISAASGREICWCGREAISITSTPLQQVPPLSSGQAFPLLISPQTPTFSGAAETPSEVALPGPQQQIVIRPSVPVPPCEYLSKHPDT</sequence>
<organism evidence="2 3">
    <name type="scientific">Protopolystoma xenopodis</name>
    <dbReference type="NCBI Taxonomy" id="117903"/>
    <lineage>
        <taxon>Eukaryota</taxon>
        <taxon>Metazoa</taxon>
        <taxon>Spiralia</taxon>
        <taxon>Lophotrochozoa</taxon>
        <taxon>Platyhelminthes</taxon>
        <taxon>Monogenea</taxon>
        <taxon>Polyopisthocotylea</taxon>
        <taxon>Polystomatidea</taxon>
        <taxon>Polystomatidae</taxon>
        <taxon>Protopolystoma</taxon>
    </lineage>
</organism>